<dbReference type="EMBL" id="JARIHO010000019">
    <property type="protein sequence ID" value="KAJ7347609.1"/>
    <property type="molecule type" value="Genomic_DNA"/>
</dbReference>
<keyword evidence="3" id="KW-1185">Reference proteome</keyword>
<dbReference type="InterPro" id="IPR036638">
    <property type="entry name" value="HLH_DNA-bd_sf"/>
</dbReference>
<reference evidence="2" key="1">
    <citation type="submission" date="2023-03" db="EMBL/GenBank/DDBJ databases">
        <title>Massive genome expansion in bonnet fungi (Mycena s.s.) driven by repeated elements and novel gene families across ecological guilds.</title>
        <authorList>
            <consortium name="Lawrence Berkeley National Laboratory"/>
            <person name="Harder C.B."/>
            <person name="Miyauchi S."/>
            <person name="Viragh M."/>
            <person name="Kuo A."/>
            <person name="Thoen E."/>
            <person name="Andreopoulos B."/>
            <person name="Lu D."/>
            <person name="Skrede I."/>
            <person name="Drula E."/>
            <person name="Henrissat B."/>
            <person name="Morin E."/>
            <person name="Kohler A."/>
            <person name="Barry K."/>
            <person name="LaButti K."/>
            <person name="Morin E."/>
            <person name="Salamov A."/>
            <person name="Lipzen A."/>
            <person name="Mereny Z."/>
            <person name="Hegedus B."/>
            <person name="Baldrian P."/>
            <person name="Stursova M."/>
            <person name="Weitz H."/>
            <person name="Taylor A."/>
            <person name="Grigoriev I.V."/>
            <person name="Nagy L.G."/>
            <person name="Martin F."/>
            <person name="Kauserud H."/>
        </authorList>
    </citation>
    <scope>NUCLEOTIDE SEQUENCE</scope>
    <source>
        <strain evidence="2">CBHHK002</strain>
    </source>
</reference>
<proteinExistence type="predicted"/>
<name>A0AAD7A1H1_9AGAR</name>
<evidence type="ECO:0000313" key="2">
    <source>
        <dbReference type="EMBL" id="KAJ7347609.1"/>
    </source>
</evidence>
<feature type="region of interest" description="Disordered" evidence="1">
    <location>
        <begin position="1"/>
        <end position="59"/>
    </location>
</feature>
<protein>
    <submittedName>
        <fullName evidence="2">Uncharacterized protein</fullName>
    </submittedName>
</protein>
<feature type="compositionally biased region" description="Low complexity" evidence="1">
    <location>
        <begin position="1"/>
        <end position="25"/>
    </location>
</feature>
<dbReference type="Proteomes" id="UP001218218">
    <property type="component" value="Unassembled WGS sequence"/>
</dbReference>
<organism evidence="2 3">
    <name type="scientific">Mycena albidolilacea</name>
    <dbReference type="NCBI Taxonomy" id="1033008"/>
    <lineage>
        <taxon>Eukaryota</taxon>
        <taxon>Fungi</taxon>
        <taxon>Dikarya</taxon>
        <taxon>Basidiomycota</taxon>
        <taxon>Agaricomycotina</taxon>
        <taxon>Agaricomycetes</taxon>
        <taxon>Agaricomycetidae</taxon>
        <taxon>Agaricales</taxon>
        <taxon>Marasmiineae</taxon>
        <taxon>Mycenaceae</taxon>
        <taxon>Mycena</taxon>
    </lineage>
</organism>
<accession>A0AAD7A1H1</accession>
<comment type="caution">
    <text evidence="2">The sequence shown here is derived from an EMBL/GenBank/DDBJ whole genome shotgun (WGS) entry which is preliminary data.</text>
</comment>
<evidence type="ECO:0000256" key="1">
    <source>
        <dbReference type="SAM" id="MobiDB-lite"/>
    </source>
</evidence>
<sequence>MAITTNSTTNTTTPSSTIKAESAAPPTSPPLVLPPWISSPTPPAPTNTNGAQVSGQPKCRDHRANITQRRATHNAVEWMRRETLDERFLMLPSLAALCRPSKAAIVSS</sequence>
<dbReference type="AlphaFoldDB" id="A0AAD7A1H1"/>
<dbReference type="GO" id="GO:0046983">
    <property type="term" value="F:protein dimerization activity"/>
    <property type="evidence" value="ECO:0007669"/>
    <property type="project" value="InterPro"/>
</dbReference>
<gene>
    <name evidence="2" type="ORF">DFH08DRAFT_1080491</name>
</gene>
<dbReference type="SUPFAM" id="SSF47459">
    <property type="entry name" value="HLH, helix-loop-helix DNA-binding domain"/>
    <property type="match status" value="1"/>
</dbReference>
<evidence type="ECO:0000313" key="3">
    <source>
        <dbReference type="Proteomes" id="UP001218218"/>
    </source>
</evidence>